<dbReference type="NCBIfam" id="TIGR01382">
    <property type="entry name" value="PfpI"/>
    <property type="match status" value="1"/>
</dbReference>
<dbReference type="PANTHER" id="PTHR42733:SF12">
    <property type="entry name" value="PROTEINASE"/>
    <property type="match status" value="1"/>
</dbReference>
<dbReference type="InterPro" id="IPR006286">
    <property type="entry name" value="C56_PfpI-like"/>
</dbReference>
<evidence type="ECO:0000313" key="3">
    <source>
        <dbReference type="EMBL" id="OCL36952.1"/>
    </source>
</evidence>
<dbReference type="CDD" id="cd03134">
    <property type="entry name" value="GATase1_PfpI_like"/>
    <property type="match status" value="1"/>
</dbReference>
<feature type="domain" description="DJ-1/PfpI" evidence="2">
    <location>
        <begin position="7"/>
        <end position="175"/>
    </location>
</feature>
<proteinExistence type="inferred from homology"/>
<keyword evidence="4" id="KW-1185">Reference proteome</keyword>
<evidence type="ECO:0000313" key="4">
    <source>
        <dbReference type="Proteomes" id="UP000093501"/>
    </source>
</evidence>
<evidence type="ECO:0000256" key="1">
    <source>
        <dbReference type="ARBA" id="ARBA00008542"/>
    </source>
</evidence>
<dbReference type="Proteomes" id="UP000093501">
    <property type="component" value="Unassembled WGS sequence"/>
</dbReference>
<protein>
    <submittedName>
        <fullName evidence="3">Peptidase C56</fullName>
    </submittedName>
</protein>
<dbReference type="AlphaFoldDB" id="A0A1C0ARP2"/>
<dbReference type="SUPFAM" id="SSF52317">
    <property type="entry name" value="Class I glutamine amidotransferase-like"/>
    <property type="match status" value="1"/>
</dbReference>
<sequence>MTEFNGHKIAFLCKRGVEQPELTEPWQAVLDAGGQPVLVSEEPGTITALKGDWDRGDDFTVDVTLDEADPDDYLGLVLPGGTLNSDKIRTNEDAQAFVKAFMDADKPVAPICHGAWILIEIDAVRGRTLTSTTRIRTDLRNAGATWVDQEFVSDGNLHSSRSPRDIEAFNDGIIRAFAEAAADFHPAES</sequence>
<dbReference type="PANTHER" id="PTHR42733">
    <property type="entry name" value="DJ-1 PROTEIN"/>
    <property type="match status" value="1"/>
</dbReference>
<name>A0A1C0ARP2_9ACTN</name>
<organism evidence="3 4">
    <name type="scientific">Tessaracoccus lapidicaptus</name>
    <dbReference type="NCBI Taxonomy" id="1427523"/>
    <lineage>
        <taxon>Bacteria</taxon>
        <taxon>Bacillati</taxon>
        <taxon>Actinomycetota</taxon>
        <taxon>Actinomycetes</taxon>
        <taxon>Propionibacteriales</taxon>
        <taxon>Propionibacteriaceae</taxon>
        <taxon>Tessaracoccus</taxon>
    </lineage>
</organism>
<evidence type="ECO:0000259" key="2">
    <source>
        <dbReference type="Pfam" id="PF01965"/>
    </source>
</evidence>
<comment type="caution">
    <text evidence="3">The sequence shown here is derived from an EMBL/GenBank/DDBJ whole genome shotgun (WGS) entry which is preliminary data.</text>
</comment>
<dbReference type="Pfam" id="PF01965">
    <property type="entry name" value="DJ-1_PfpI"/>
    <property type="match status" value="1"/>
</dbReference>
<accession>A0A1C0ARP2</accession>
<dbReference type="InterPro" id="IPR002818">
    <property type="entry name" value="DJ-1/PfpI"/>
</dbReference>
<dbReference type="RefSeq" id="WP_068749934.1">
    <property type="nucleotide sequence ID" value="NZ_MBQD01000004.1"/>
</dbReference>
<reference evidence="4" key="1">
    <citation type="submission" date="2016-07" db="EMBL/GenBank/DDBJ databases">
        <authorList>
            <person name="Florea S."/>
            <person name="Webb J.S."/>
            <person name="Jaromczyk J."/>
            <person name="Schardl C.L."/>
        </authorList>
    </citation>
    <scope>NUCLEOTIDE SEQUENCE [LARGE SCALE GENOMIC DNA]</scope>
    <source>
        <strain evidence="4">IPBSL-7</strain>
    </source>
</reference>
<comment type="similarity">
    <text evidence="1">Belongs to the peptidase C56 family.</text>
</comment>
<dbReference type="InterPro" id="IPR029062">
    <property type="entry name" value="Class_I_gatase-like"/>
</dbReference>
<dbReference type="PROSITE" id="PS51276">
    <property type="entry name" value="PEPTIDASE_C56_PFPI"/>
    <property type="match status" value="1"/>
</dbReference>
<dbReference type="Gene3D" id="3.40.50.880">
    <property type="match status" value="1"/>
</dbReference>
<dbReference type="EMBL" id="MBQD01000004">
    <property type="protein sequence ID" value="OCL36952.1"/>
    <property type="molecule type" value="Genomic_DNA"/>
</dbReference>
<gene>
    <name evidence="3" type="ORF">BCR15_12795</name>
</gene>